<sequence length="543" mass="59161">MARKLALCPLAVSIMALMSNSSQALEINTGDPDLKLRWDNTIKYSNSTRLKGASNQLTEKVNHDDGDRNFSRGLISNRFDVLSEADLTYKNVGVRVSGATWYDSVYNRRNDNNSPATANSLSVDNDEFTSDTRQLHGRDAELLDAFVFARFNVGDSKATVRAGRHALVWGESLFFGANGIAGGMAPIDAVKAASVPNTQFKELIRPTEQLSGQWQLTPDVSVGAFYQLRWEETRLPAAGSYFSVLDTIGDGAERLIAGANPVVPGGPPLAFFRQQDMKAKDSGQGGVQIRFRAAETDFGLYAIRYHDKTPQIYIRPSAGAPDFASGQLGNYQWVYPENIRAFGASASHTFGDYNLAAEVSTRRNTPLISNGVNILDGSGDNDGDARYAVGNSLHAQISWLASLGPSFIANEADFLGEIAWNRLLSVTKNPEALDPLADRDAANIRVSYEPRYRQVFPGIDLSVPLGLGFGIGNSSVVGAFNGDKVGDMSIGLTALYLNEWRASATYTHYFGPSGTSLDDQNQISFKQSLKDRDFIALSLQRSF</sequence>
<feature type="signal peptide" evidence="1">
    <location>
        <begin position="1"/>
        <end position="24"/>
    </location>
</feature>
<organism evidence="2 3">
    <name type="scientific">Pseudomonas cichorii</name>
    <dbReference type="NCBI Taxonomy" id="36746"/>
    <lineage>
        <taxon>Bacteria</taxon>
        <taxon>Pseudomonadati</taxon>
        <taxon>Pseudomonadota</taxon>
        <taxon>Gammaproteobacteria</taxon>
        <taxon>Pseudomonadales</taxon>
        <taxon>Pseudomonadaceae</taxon>
        <taxon>Pseudomonas</taxon>
    </lineage>
</organism>
<comment type="caution">
    <text evidence="2">The sequence shown here is derived from an EMBL/GenBank/DDBJ whole genome shotgun (WGS) entry which is preliminary data.</text>
</comment>
<proteinExistence type="predicted"/>
<dbReference type="AlphaFoldDB" id="A0A3M4M722"/>
<dbReference type="InterPro" id="IPR010727">
    <property type="entry name" value="DUF1302"/>
</dbReference>
<dbReference type="OrthoDB" id="7052179at2"/>
<name>A0A3M4M722_PSECI</name>
<feature type="chain" id="PRO_5018072631" description="DUF1302 domain-containing protein" evidence="1">
    <location>
        <begin position="25"/>
        <end position="543"/>
    </location>
</feature>
<dbReference type="EMBL" id="RBRE01000016">
    <property type="protein sequence ID" value="RMQ49510.1"/>
    <property type="molecule type" value="Genomic_DNA"/>
</dbReference>
<evidence type="ECO:0000313" key="3">
    <source>
        <dbReference type="Proteomes" id="UP000277236"/>
    </source>
</evidence>
<gene>
    <name evidence="2" type="ORF">ALQ04_03402</name>
</gene>
<evidence type="ECO:0000313" key="2">
    <source>
        <dbReference type="EMBL" id="RMQ49510.1"/>
    </source>
</evidence>
<evidence type="ECO:0008006" key="4">
    <source>
        <dbReference type="Google" id="ProtNLM"/>
    </source>
</evidence>
<dbReference type="Proteomes" id="UP000277236">
    <property type="component" value="Unassembled WGS sequence"/>
</dbReference>
<keyword evidence="1" id="KW-0732">Signal</keyword>
<evidence type="ECO:0000256" key="1">
    <source>
        <dbReference type="SAM" id="SignalP"/>
    </source>
</evidence>
<reference evidence="2 3" key="1">
    <citation type="submission" date="2018-08" db="EMBL/GenBank/DDBJ databases">
        <title>Recombination of ecologically and evolutionarily significant loci maintains genetic cohesion in the Pseudomonas syringae species complex.</title>
        <authorList>
            <person name="Dillon M."/>
            <person name="Thakur S."/>
            <person name="Almeida R.N.D."/>
            <person name="Weir B.S."/>
            <person name="Guttman D.S."/>
        </authorList>
    </citation>
    <scope>NUCLEOTIDE SEQUENCE [LARGE SCALE GENOMIC DNA]</scope>
    <source>
        <strain evidence="2 3">ICMP 3353</strain>
    </source>
</reference>
<protein>
    <recommendedName>
        <fullName evidence="4">DUF1302 domain-containing protein</fullName>
    </recommendedName>
</protein>
<dbReference type="Pfam" id="PF06980">
    <property type="entry name" value="DUF1302"/>
    <property type="match status" value="1"/>
</dbReference>
<dbReference type="RefSeq" id="WP_122314620.1">
    <property type="nucleotide sequence ID" value="NZ_RBRE01000016.1"/>
</dbReference>
<accession>A0A3M4M722</accession>